<accession>A0A0G0VUX4</accession>
<feature type="domain" description="RNA-binding S4" evidence="15">
    <location>
        <begin position="98"/>
        <end position="157"/>
    </location>
</feature>
<dbReference type="NCBIfam" id="NF003717">
    <property type="entry name" value="PRK05327.1"/>
    <property type="match status" value="1"/>
</dbReference>
<comment type="similarity">
    <text evidence="1 12">Belongs to the RNA polymerase alpha chain family.</text>
</comment>
<feature type="region of interest" description="Alpha N-terminal domain (alpha-NTD)" evidence="12">
    <location>
        <begin position="1"/>
        <end position="420"/>
    </location>
</feature>
<dbReference type="Gene3D" id="3.10.290.10">
    <property type="entry name" value="RNA-binding S4 domain"/>
    <property type="match status" value="1"/>
</dbReference>
<dbReference type="InterPro" id="IPR011262">
    <property type="entry name" value="DNA-dir_RNA_pol_insert"/>
</dbReference>
<dbReference type="GO" id="GO:0005737">
    <property type="term" value="C:cytoplasm"/>
    <property type="evidence" value="ECO:0007669"/>
    <property type="project" value="UniProtKB-ARBA"/>
</dbReference>
<dbReference type="GO" id="GO:0006351">
    <property type="term" value="P:DNA-templated transcription"/>
    <property type="evidence" value="ECO:0007669"/>
    <property type="project" value="UniProtKB-UniRule"/>
</dbReference>
<dbReference type="NCBIfam" id="TIGR02027">
    <property type="entry name" value="rpoA"/>
    <property type="match status" value="1"/>
</dbReference>
<dbReference type="PROSITE" id="PS50889">
    <property type="entry name" value="S4"/>
    <property type="match status" value="1"/>
</dbReference>
<keyword evidence="6 13" id="KW-0699">rRNA-binding</keyword>
<dbReference type="Gene3D" id="1.10.1050.10">
    <property type="entry name" value="Ribosomal Protein S4 Delta 41, Chain A, domain 1"/>
    <property type="match status" value="1"/>
</dbReference>
<comment type="subunit">
    <text evidence="13">Part of the 30S ribosomal subunit. Contacts protein S5. The interaction surface between S4 and S5 is involved in control of translational fidelity.</text>
</comment>
<dbReference type="PANTHER" id="PTHR11831:SF4">
    <property type="entry name" value="SMALL RIBOSOMAL SUBUNIT PROTEIN US4M"/>
    <property type="match status" value="1"/>
</dbReference>
<dbReference type="InterPro" id="IPR002942">
    <property type="entry name" value="S4_RNA-bd"/>
</dbReference>
<dbReference type="FunFam" id="1.10.1050.10:FF:000001">
    <property type="entry name" value="30S ribosomal protein S4"/>
    <property type="match status" value="1"/>
</dbReference>
<comment type="domain">
    <text evidence="12">The N-terminal domain is essential for RNAP assembly and basal transcription, whereas the C-terminal domain is involved in interaction with transcriptional regulators and with upstream promoter elements.</text>
</comment>
<dbReference type="GO" id="GO:0046983">
    <property type="term" value="F:protein dimerization activity"/>
    <property type="evidence" value="ECO:0007669"/>
    <property type="project" value="InterPro"/>
</dbReference>
<dbReference type="InterPro" id="IPR011260">
    <property type="entry name" value="RNAP_asu_C"/>
</dbReference>
<dbReference type="InterPro" id="IPR011263">
    <property type="entry name" value="DNA-dir_RNA_pol_RpoA/D/Rpb3"/>
</dbReference>
<dbReference type="InterPro" id="IPR036603">
    <property type="entry name" value="RBP11-like"/>
</dbReference>
<comment type="similarity">
    <text evidence="2 13 14">Belongs to the universal ribosomal protein uS4 family.</text>
</comment>
<comment type="caution">
    <text evidence="18">The sequence shown here is derived from an EMBL/GenBank/DDBJ whole genome shotgun (WGS) entry which is preliminary data.</text>
</comment>
<proteinExistence type="inferred from homology"/>
<keyword evidence="9 12" id="KW-0804">Transcription</keyword>
<dbReference type="GO" id="GO:0006412">
    <property type="term" value="P:translation"/>
    <property type="evidence" value="ECO:0007669"/>
    <property type="project" value="UniProtKB-UniRule"/>
</dbReference>
<dbReference type="SUPFAM" id="SSF47789">
    <property type="entry name" value="C-terminal domain of RNA polymerase alpha subunit"/>
    <property type="match status" value="1"/>
</dbReference>
<dbReference type="InterPro" id="IPR005709">
    <property type="entry name" value="Ribosomal_uS4_bac-type"/>
</dbReference>
<dbReference type="HAMAP" id="MF_00059">
    <property type="entry name" value="RNApol_bact_RpoA"/>
    <property type="match status" value="1"/>
</dbReference>
<dbReference type="SUPFAM" id="SSF56553">
    <property type="entry name" value="Insert subdomain of RNA polymerase alpha subunit"/>
    <property type="match status" value="1"/>
</dbReference>
<keyword evidence="10 13" id="KW-0687">Ribonucleoprotein</keyword>
<comment type="subunit">
    <text evidence="12">Homodimer. The RNAP catalytic core consists of 2 alpha, 1 beta, 1 beta' and 1 omega subunit. When a sigma factor is associated with the core the holoenzyme is formed, which can initiate transcription.</text>
</comment>
<dbReference type="Pfam" id="PF01479">
    <property type="entry name" value="S4"/>
    <property type="match status" value="1"/>
</dbReference>
<evidence type="ECO:0000313" key="18">
    <source>
        <dbReference type="EMBL" id="KKS03482.1"/>
    </source>
</evidence>
<dbReference type="GO" id="GO:0042274">
    <property type="term" value="P:ribosomal small subunit biogenesis"/>
    <property type="evidence" value="ECO:0007669"/>
    <property type="project" value="TreeGrafter"/>
</dbReference>
<dbReference type="PROSITE" id="PS00632">
    <property type="entry name" value="RIBOSOMAL_S4"/>
    <property type="match status" value="1"/>
</dbReference>
<dbReference type="GO" id="GO:0003899">
    <property type="term" value="F:DNA-directed RNA polymerase activity"/>
    <property type="evidence" value="ECO:0007669"/>
    <property type="project" value="UniProtKB-UniRule"/>
</dbReference>
<evidence type="ECO:0000259" key="16">
    <source>
        <dbReference type="SMART" id="SM00662"/>
    </source>
</evidence>
<gene>
    <name evidence="12" type="primary">rpoA</name>
    <name evidence="13" type="synonym">rpsD</name>
    <name evidence="18" type="ORF">UU55_C0002G0087</name>
</gene>
<dbReference type="NCBIfam" id="NF003519">
    <property type="entry name" value="PRK05182.2-5"/>
    <property type="match status" value="1"/>
</dbReference>
<dbReference type="GO" id="GO:0000428">
    <property type="term" value="C:DNA-directed RNA polymerase complex"/>
    <property type="evidence" value="ECO:0007669"/>
    <property type="project" value="UniProtKB-KW"/>
</dbReference>
<comment type="function">
    <text evidence="13">One of the primary rRNA binding proteins, it binds directly to 16S rRNA where it nucleates assembly of the body of the 30S subunit.</text>
</comment>
<keyword evidence="5 12" id="KW-0548">Nucleotidyltransferase</keyword>
<dbReference type="InterPro" id="IPR036986">
    <property type="entry name" value="S4_RNA-bd_sf"/>
</dbReference>
<evidence type="ECO:0000256" key="8">
    <source>
        <dbReference type="ARBA" id="ARBA00022980"/>
    </source>
</evidence>
<keyword evidence="3 12" id="KW-0240">DNA-directed RNA polymerase</keyword>
<dbReference type="Pfam" id="PF01000">
    <property type="entry name" value="RNA_pol_A_bac"/>
    <property type="match status" value="1"/>
</dbReference>
<comment type="catalytic activity">
    <reaction evidence="11 12">
        <text>RNA(n) + a ribonucleoside 5'-triphosphate = RNA(n+1) + diphosphate</text>
        <dbReference type="Rhea" id="RHEA:21248"/>
        <dbReference type="Rhea" id="RHEA-COMP:14527"/>
        <dbReference type="Rhea" id="RHEA-COMP:17342"/>
        <dbReference type="ChEBI" id="CHEBI:33019"/>
        <dbReference type="ChEBI" id="CHEBI:61557"/>
        <dbReference type="ChEBI" id="CHEBI:140395"/>
        <dbReference type="EC" id="2.7.7.6"/>
    </reaction>
</comment>
<evidence type="ECO:0000256" key="4">
    <source>
        <dbReference type="ARBA" id="ARBA00022679"/>
    </source>
</evidence>
<evidence type="ECO:0000256" key="2">
    <source>
        <dbReference type="ARBA" id="ARBA00007465"/>
    </source>
</evidence>
<dbReference type="Pfam" id="PF03118">
    <property type="entry name" value="RNA_pol_A_CTD"/>
    <property type="match status" value="1"/>
</dbReference>
<dbReference type="EC" id="2.7.7.6" evidence="12"/>
<dbReference type="GO" id="GO:0003677">
    <property type="term" value="F:DNA binding"/>
    <property type="evidence" value="ECO:0007669"/>
    <property type="project" value="UniProtKB-UniRule"/>
</dbReference>
<dbReference type="HAMAP" id="MF_01306_B">
    <property type="entry name" value="Ribosomal_uS4_B"/>
    <property type="match status" value="1"/>
</dbReference>
<dbReference type="PANTHER" id="PTHR11831">
    <property type="entry name" value="30S 40S RIBOSOMAL PROTEIN"/>
    <property type="match status" value="1"/>
</dbReference>
<evidence type="ECO:0000313" key="19">
    <source>
        <dbReference type="Proteomes" id="UP000033947"/>
    </source>
</evidence>
<comment type="function">
    <text evidence="13">With S5 and S12 plays an important role in translational accuracy.</text>
</comment>
<evidence type="ECO:0000256" key="9">
    <source>
        <dbReference type="ARBA" id="ARBA00023163"/>
    </source>
</evidence>
<dbReference type="InterPro" id="IPR018079">
    <property type="entry name" value="Ribosomal_uS4_CS"/>
</dbReference>
<comment type="function">
    <text evidence="12">DNA-dependent RNA polymerase catalyzes the transcription of DNA into RNA using the four ribonucleoside triphosphates as substrates.</text>
</comment>
<evidence type="ECO:0000259" key="15">
    <source>
        <dbReference type="SMART" id="SM00363"/>
    </source>
</evidence>
<dbReference type="Pfam" id="PF00163">
    <property type="entry name" value="Ribosomal_S4"/>
    <property type="match status" value="1"/>
</dbReference>
<evidence type="ECO:0000256" key="14">
    <source>
        <dbReference type="RuleBase" id="RU003699"/>
    </source>
</evidence>
<dbReference type="SMART" id="SM00363">
    <property type="entry name" value="S4"/>
    <property type="match status" value="1"/>
</dbReference>
<keyword evidence="4 12" id="KW-0808">Transferase</keyword>
<evidence type="ECO:0000256" key="1">
    <source>
        <dbReference type="ARBA" id="ARBA00007123"/>
    </source>
</evidence>
<dbReference type="AlphaFoldDB" id="A0A0G0VUX4"/>
<dbReference type="PATRIC" id="fig|1619123.3.peg.206"/>
<keyword evidence="7 13" id="KW-0694">RNA-binding</keyword>
<dbReference type="InterPro" id="IPR036643">
    <property type="entry name" value="RNApol_insert_sf"/>
</dbReference>
<evidence type="ECO:0000256" key="6">
    <source>
        <dbReference type="ARBA" id="ARBA00022730"/>
    </source>
</evidence>
<evidence type="ECO:0000256" key="13">
    <source>
        <dbReference type="HAMAP-Rule" id="MF_01306"/>
    </source>
</evidence>
<evidence type="ECO:0000259" key="17">
    <source>
        <dbReference type="SMART" id="SM01390"/>
    </source>
</evidence>
<dbReference type="Gene3D" id="2.170.120.12">
    <property type="entry name" value="DNA-directed RNA polymerase, insert domain"/>
    <property type="match status" value="1"/>
</dbReference>
<dbReference type="InterPro" id="IPR022801">
    <property type="entry name" value="Ribosomal_uS4"/>
</dbReference>
<protein>
    <recommendedName>
        <fullName evidence="12 13">Multifunctional fusion protein</fullName>
    </recommendedName>
    <domain>
        <recommendedName>
            <fullName evidence="12">DNA-directed RNA polymerase subunit alpha</fullName>
            <shortName evidence="12">RNAP subunit alpha</shortName>
            <ecNumber evidence="12">2.7.7.6</ecNumber>
        </recommendedName>
        <alternativeName>
            <fullName evidence="12">RNA polymerase subunit alpha</fullName>
        </alternativeName>
        <alternativeName>
            <fullName evidence="12">Transcriptase subunit alpha</fullName>
        </alternativeName>
    </domain>
    <domain>
        <recommendedName>
            <fullName evidence="13">Small ribosomal subunit protein uS4</fullName>
        </recommendedName>
    </domain>
</protein>
<feature type="domain" description="Small ribosomal subunit protein uS4 N-terminal" evidence="17">
    <location>
        <begin position="3"/>
        <end position="97"/>
    </location>
</feature>
<dbReference type="Gene3D" id="1.10.150.20">
    <property type="entry name" value="5' to 3' exonuclease, C-terminal subdomain"/>
    <property type="match status" value="1"/>
</dbReference>
<dbReference type="GO" id="GO:0015935">
    <property type="term" value="C:small ribosomal subunit"/>
    <property type="evidence" value="ECO:0007669"/>
    <property type="project" value="InterPro"/>
</dbReference>
<dbReference type="Proteomes" id="UP000033947">
    <property type="component" value="Unassembled WGS sequence"/>
</dbReference>
<reference evidence="18 19" key="1">
    <citation type="journal article" date="2015" name="Nature">
        <title>rRNA introns, odd ribosomes, and small enigmatic genomes across a large radiation of phyla.</title>
        <authorList>
            <person name="Brown C.T."/>
            <person name="Hug L.A."/>
            <person name="Thomas B.C."/>
            <person name="Sharon I."/>
            <person name="Castelle C.J."/>
            <person name="Singh A."/>
            <person name="Wilkins M.J."/>
            <person name="Williams K.H."/>
            <person name="Banfield J.F."/>
        </authorList>
    </citation>
    <scope>NUCLEOTIDE SEQUENCE [LARGE SCALE GENOMIC DNA]</scope>
</reference>
<evidence type="ECO:0000256" key="10">
    <source>
        <dbReference type="ARBA" id="ARBA00023274"/>
    </source>
</evidence>
<dbReference type="InterPro" id="IPR011773">
    <property type="entry name" value="DNA-dir_RpoA"/>
</dbReference>
<name>A0A0G0VUX4_UNCKA</name>
<keyword evidence="8 13" id="KW-0689">Ribosomal protein</keyword>
<dbReference type="EMBL" id="LCBB01000002">
    <property type="protein sequence ID" value="KKS03482.1"/>
    <property type="molecule type" value="Genomic_DNA"/>
</dbReference>
<evidence type="ECO:0000256" key="7">
    <source>
        <dbReference type="ARBA" id="ARBA00022884"/>
    </source>
</evidence>
<dbReference type="Gene3D" id="3.30.1360.10">
    <property type="entry name" value="RNA polymerase, RBP11-like subunit"/>
    <property type="match status" value="1"/>
</dbReference>
<sequence length="503" mass="56371">MARYTEAKCRLCRREGVKLYLKGSRCESDKCAISKKAQAPGQHGTRRKSVSEYGKQLREKQKAKRIYGILEKQFKNYVNKALNSKGVSGDILMQLLESRLDNMVYRSGFAASRAQARQFIRRGLFNVNGKEVNIPSMALKIDDVVKPVSFEKIQLREGIVLPEWLEANIKERYVKYSRLPMPEDTQEKVDVQAIIELMIVTKENLKINPIKESNEISTYSVEPLPTGFGHTLGNALRRVLLTEIEGAAVTQVKISGASHQFTTIPGVKEDVVQLTLNIKKLRFKIHTDNPVVATIRKKGAGVITAKDLELPSDLEVMNKDLHIATLADSKSELNVELIVEPGVGYSPMEERQTSKVGVIVLDALFSPVLNVTYEVEPTRFGDKTDLDKLLITVETDGSVLPKQALVKASAILKGYYESFEKWELETDKSVEPEEEDAAVVDIEDVAVDELPLQTRTINALKKHGIDTLKQLAKKSDDEIADIKNLGEKSLEEIKKLLKKEGLR</sequence>
<dbReference type="GO" id="GO:0003735">
    <property type="term" value="F:structural constituent of ribosome"/>
    <property type="evidence" value="ECO:0007669"/>
    <property type="project" value="InterPro"/>
</dbReference>
<dbReference type="GO" id="GO:0019843">
    <property type="term" value="F:rRNA binding"/>
    <property type="evidence" value="ECO:0007669"/>
    <property type="project" value="UniProtKB-UniRule"/>
</dbReference>
<dbReference type="FunFam" id="2.170.120.12:FF:000001">
    <property type="entry name" value="DNA-directed RNA polymerase subunit alpha"/>
    <property type="match status" value="1"/>
</dbReference>
<dbReference type="SUPFAM" id="SSF55174">
    <property type="entry name" value="Alpha-L RNA-binding motif"/>
    <property type="match status" value="1"/>
</dbReference>
<dbReference type="CDD" id="cd00165">
    <property type="entry name" value="S4"/>
    <property type="match status" value="1"/>
</dbReference>
<dbReference type="SMART" id="SM00662">
    <property type="entry name" value="RPOLD"/>
    <property type="match status" value="1"/>
</dbReference>
<dbReference type="Pfam" id="PF01193">
    <property type="entry name" value="RNA_pol_L"/>
    <property type="match status" value="1"/>
</dbReference>
<feature type="domain" description="DNA-directed RNA polymerase RpoA/D/Rpb3-type" evidence="16">
    <location>
        <begin position="216"/>
        <end position="422"/>
    </location>
</feature>
<dbReference type="SUPFAM" id="SSF55257">
    <property type="entry name" value="RBP11-like subunits of RNA polymerase"/>
    <property type="match status" value="1"/>
</dbReference>
<organism evidence="18 19">
    <name type="scientific">candidate division WWE3 bacterium GW2011_GWC2_41_23</name>
    <dbReference type="NCBI Taxonomy" id="1619123"/>
    <lineage>
        <taxon>Bacteria</taxon>
        <taxon>Katanobacteria</taxon>
    </lineage>
</organism>
<evidence type="ECO:0000256" key="5">
    <source>
        <dbReference type="ARBA" id="ARBA00022695"/>
    </source>
</evidence>
<evidence type="ECO:0000256" key="11">
    <source>
        <dbReference type="ARBA" id="ARBA00048552"/>
    </source>
</evidence>
<dbReference type="SMART" id="SM01390">
    <property type="entry name" value="Ribosomal_S4"/>
    <property type="match status" value="1"/>
</dbReference>
<evidence type="ECO:0000256" key="12">
    <source>
        <dbReference type="HAMAP-Rule" id="MF_00059"/>
    </source>
</evidence>
<feature type="region of interest" description="Alpha C-terminal domain (alpha-CTD)" evidence="12">
    <location>
        <begin position="439"/>
        <end position="503"/>
    </location>
</feature>
<dbReference type="CDD" id="cd06928">
    <property type="entry name" value="RNAP_alpha_NTD"/>
    <property type="match status" value="1"/>
</dbReference>
<dbReference type="InterPro" id="IPR001912">
    <property type="entry name" value="Ribosomal_uS4_N"/>
</dbReference>
<evidence type="ECO:0000256" key="3">
    <source>
        <dbReference type="ARBA" id="ARBA00022478"/>
    </source>
</evidence>